<gene>
    <name evidence="4" type="ORF">SR882_10850</name>
</gene>
<dbReference type="NCBIfam" id="NF045761">
    <property type="entry name" value="NAMPUrTaseMurU"/>
    <property type="match status" value="1"/>
</dbReference>
<accession>A0ABZ0YVQ4</accession>
<sequence>MAESTAMTTTAMILAAGRGERLRPLTDHTPKPLIEVGGKPLIEHHLERLAAAGIQRVVINLAHLGEQIRAHLGDGERWQLAIEYSVEGERAEDALETAGGIRQALDRLGERFLLVNGDVLADIDYADLLRRDLSDASLAHLLLVDNPSHNPSGDFALSDGRLEMQGDDRLTYSGIGLFQRALFADLPTGRLALGPVLCEAIDAGQVSGEHHRGDWLDVGTKERLAEARRRIPLD</sequence>
<evidence type="ECO:0000313" key="4">
    <source>
        <dbReference type="EMBL" id="WQH16244.1"/>
    </source>
</evidence>
<organism evidence="4 5">
    <name type="scientific">Guyparkeria halophila</name>
    <dbReference type="NCBI Taxonomy" id="47960"/>
    <lineage>
        <taxon>Bacteria</taxon>
        <taxon>Pseudomonadati</taxon>
        <taxon>Pseudomonadota</taxon>
        <taxon>Gammaproteobacteria</taxon>
        <taxon>Chromatiales</taxon>
        <taxon>Thioalkalibacteraceae</taxon>
        <taxon>Guyparkeria</taxon>
    </lineage>
</organism>
<name>A0ABZ0YVQ4_9GAMM</name>
<evidence type="ECO:0000313" key="5">
    <source>
        <dbReference type="Proteomes" id="UP001327459"/>
    </source>
</evidence>
<evidence type="ECO:0000259" key="3">
    <source>
        <dbReference type="Pfam" id="PF00483"/>
    </source>
</evidence>
<dbReference type="PANTHER" id="PTHR43584:SF8">
    <property type="entry name" value="N-ACETYLMURAMATE ALPHA-1-PHOSPHATE URIDYLYLTRANSFERASE"/>
    <property type="match status" value="1"/>
</dbReference>
<dbReference type="InterPro" id="IPR054790">
    <property type="entry name" value="MurU"/>
</dbReference>
<dbReference type="InterPro" id="IPR005835">
    <property type="entry name" value="NTP_transferase_dom"/>
</dbReference>
<dbReference type="CDD" id="cd06422">
    <property type="entry name" value="NTP_transferase_like_1"/>
    <property type="match status" value="1"/>
</dbReference>
<dbReference type="EMBL" id="CP140153">
    <property type="protein sequence ID" value="WQH16244.1"/>
    <property type="molecule type" value="Genomic_DNA"/>
</dbReference>
<keyword evidence="1" id="KW-0808">Transferase</keyword>
<evidence type="ECO:0000256" key="1">
    <source>
        <dbReference type="ARBA" id="ARBA00022679"/>
    </source>
</evidence>
<dbReference type="Gene3D" id="3.90.550.10">
    <property type="entry name" value="Spore Coat Polysaccharide Biosynthesis Protein SpsA, Chain A"/>
    <property type="match status" value="1"/>
</dbReference>
<keyword evidence="5" id="KW-1185">Reference proteome</keyword>
<proteinExistence type="predicted"/>
<dbReference type="SUPFAM" id="SSF53448">
    <property type="entry name" value="Nucleotide-diphospho-sugar transferases"/>
    <property type="match status" value="1"/>
</dbReference>
<reference evidence="4 5" key="1">
    <citation type="submission" date="2023-11" db="EMBL/GenBank/DDBJ databases">
        <title>MicrobeMod: A computational toolkit for identifying prokaryotic methylation and restriction-modification with nanopore sequencing.</title>
        <authorList>
            <person name="Crits-Christoph A."/>
            <person name="Kang S.C."/>
            <person name="Lee H."/>
            <person name="Ostrov N."/>
        </authorList>
    </citation>
    <scope>NUCLEOTIDE SEQUENCE [LARGE SCALE GENOMIC DNA]</scope>
    <source>
        <strain evidence="4 5">ATCC 49870</strain>
    </source>
</reference>
<keyword evidence="2" id="KW-0548">Nucleotidyltransferase</keyword>
<dbReference type="InterPro" id="IPR029044">
    <property type="entry name" value="Nucleotide-diphossugar_trans"/>
</dbReference>
<feature type="domain" description="Nucleotidyl transferase" evidence="3">
    <location>
        <begin position="11"/>
        <end position="149"/>
    </location>
</feature>
<dbReference type="Pfam" id="PF00483">
    <property type="entry name" value="NTP_transferase"/>
    <property type="match status" value="1"/>
</dbReference>
<protein>
    <submittedName>
        <fullName evidence="4">Nucleotidyltransferase family protein</fullName>
    </submittedName>
</protein>
<dbReference type="PANTHER" id="PTHR43584">
    <property type="entry name" value="NUCLEOTIDYL TRANSFERASE"/>
    <property type="match status" value="1"/>
</dbReference>
<dbReference type="RefSeq" id="WP_322521243.1">
    <property type="nucleotide sequence ID" value="NZ_CP140153.1"/>
</dbReference>
<evidence type="ECO:0000256" key="2">
    <source>
        <dbReference type="ARBA" id="ARBA00022695"/>
    </source>
</evidence>
<dbReference type="Proteomes" id="UP001327459">
    <property type="component" value="Chromosome"/>
</dbReference>
<dbReference type="InterPro" id="IPR050065">
    <property type="entry name" value="GlmU-like"/>
</dbReference>